<accession>B9XD91</accession>
<proteinExistence type="predicted"/>
<evidence type="ECO:0000313" key="1">
    <source>
        <dbReference type="EMBL" id="EEF62037.1"/>
    </source>
</evidence>
<comment type="caution">
    <text evidence="1">The sequence shown here is derived from an EMBL/GenBank/DDBJ whole genome shotgun (WGS) entry which is preliminary data.</text>
</comment>
<dbReference type="Proteomes" id="UP000003688">
    <property type="component" value="Unassembled WGS sequence"/>
</dbReference>
<name>B9XD91_PEDPL</name>
<evidence type="ECO:0000313" key="2">
    <source>
        <dbReference type="Proteomes" id="UP000003688"/>
    </source>
</evidence>
<keyword evidence="2" id="KW-1185">Reference proteome</keyword>
<organism evidence="1 2">
    <name type="scientific">Pedosphaera parvula (strain Ellin514)</name>
    <dbReference type="NCBI Taxonomy" id="320771"/>
    <lineage>
        <taxon>Bacteria</taxon>
        <taxon>Pseudomonadati</taxon>
        <taxon>Verrucomicrobiota</taxon>
        <taxon>Pedosphaerae</taxon>
        <taxon>Pedosphaerales</taxon>
        <taxon>Pedosphaeraceae</taxon>
        <taxon>Pedosphaera</taxon>
    </lineage>
</organism>
<gene>
    <name evidence="1" type="ORF">Cflav_PD6312</name>
</gene>
<sequence>MRKFISHCEQGAFDLRRRCRPGRYLRIAPAASALPQIKIPPAIRKFLSAFGIVNEVSALVSHAYNLLQVRWFFGFANHEVGHVRS</sequence>
<dbReference type="AlphaFoldDB" id="B9XD91"/>
<dbReference type="EMBL" id="ABOX02000006">
    <property type="protein sequence ID" value="EEF62037.1"/>
    <property type="molecule type" value="Genomic_DNA"/>
</dbReference>
<protein>
    <submittedName>
        <fullName evidence="1">Uncharacterized protein</fullName>
    </submittedName>
</protein>
<reference evidence="1 2" key="1">
    <citation type="journal article" date="2011" name="J. Bacteriol.">
        <title>Genome sequence of 'Pedosphaera parvula' Ellin514, an aerobic Verrucomicrobial isolate from pasture soil.</title>
        <authorList>
            <person name="Kant R."/>
            <person name="van Passel M.W."/>
            <person name="Sangwan P."/>
            <person name="Palva A."/>
            <person name="Lucas S."/>
            <person name="Copeland A."/>
            <person name="Lapidus A."/>
            <person name="Glavina Del Rio T."/>
            <person name="Dalin E."/>
            <person name="Tice H."/>
            <person name="Bruce D."/>
            <person name="Goodwin L."/>
            <person name="Pitluck S."/>
            <person name="Chertkov O."/>
            <person name="Larimer F.W."/>
            <person name="Land M.L."/>
            <person name="Hauser L."/>
            <person name="Brettin T.S."/>
            <person name="Detter J.C."/>
            <person name="Han S."/>
            <person name="de Vos W.M."/>
            <person name="Janssen P.H."/>
            <person name="Smidt H."/>
        </authorList>
    </citation>
    <scope>NUCLEOTIDE SEQUENCE [LARGE SCALE GENOMIC DNA]</scope>
    <source>
        <strain evidence="1 2">Ellin514</strain>
    </source>
</reference>